<evidence type="ECO:0000313" key="3">
    <source>
        <dbReference type="Proteomes" id="UP001164390"/>
    </source>
</evidence>
<keyword evidence="3" id="KW-1185">Reference proteome</keyword>
<accession>A0AA46YKA7</accession>
<proteinExistence type="predicted"/>
<organism evidence="2 3">
    <name type="scientific">Solicola gregarius</name>
    <dbReference type="NCBI Taxonomy" id="2908642"/>
    <lineage>
        <taxon>Bacteria</taxon>
        <taxon>Bacillati</taxon>
        <taxon>Actinomycetota</taxon>
        <taxon>Actinomycetes</taxon>
        <taxon>Propionibacteriales</taxon>
        <taxon>Nocardioidaceae</taxon>
        <taxon>Solicola</taxon>
    </lineage>
</organism>
<reference evidence="2" key="1">
    <citation type="submission" date="2022-01" db="EMBL/GenBank/DDBJ databases">
        <title>Nocardioidaceae gen. sp. A5X3R13.</title>
        <authorList>
            <person name="Lopez Marin M.A."/>
            <person name="Uhlik O."/>
        </authorList>
    </citation>
    <scope>NUCLEOTIDE SEQUENCE</scope>
    <source>
        <strain evidence="2">A5X3R13</strain>
    </source>
</reference>
<dbReference type="EMBL" id="CP094970">
    <property type="protein sequence ID" value="UYM05550.1"/>
    <property type="molecule type" value="Genomic_DNA"/>
</dbReference>
<dbReference type="Proteomes" id="UP001164390">
    <property type="component" value="Chromosome"/>
</dbReference>
<name>A0AA46YKA7_9ACTN</name>
<protein>
    <submittedName>
        <fullName evidence="2">Uncharacterized protein</fullName>
    </submittedName>
</protein>
<gene>
    <name evidence="2" type="ORF">L0C25_00230</name>
</gene>
<evidence type="ECO:0000256" key="1">
    <source>
        <dbReference type="SAM" id="MobiDB-lite"/>
    </source>
</evidence>
<dbReference type="KEGG" id="sgrg:L0C25_00230"/>
<sequence length="221" mass="24215">MPRRNRVDPWGDLHATPERGMFTGNRGCLVDDTEQVVRHHRGNLWITCLTSYRGWRVDLARPSRWTPIFFLDEVVALAAGHRPCGLCRRAAYESYREAVGTAYARTCTAGVLNGLLADERLRRGRGLDRAGDRRLWRADAAGLPDGVVYVDEGVARVVRGGRSLAFGFSGWQRPGERPTGQVDVLTPPTSVAALAQGYEPGWHPSAAGPATRSPVPGSLDE</sequence>
<dbReference type="AlphaFoldDB" id="A0AA46YKA7"/>
<feature type="region of interest" description="Disordered" evidence="1">
    <location>
        <begin position="199"/>
        <end position="221"/>
    </location>
</feature>
<dbReference type="RefSeq" id="WP_271634366.1">
    <property type="nucleotide sequence ID" value="NZ_CP094970.1"/>
</dbReference>
<evidence type="ECO:0000313" key="2">
    <source>
        <dbReference type="EMBL" id="UYM05550.1"/>
    </source>
</evidence>